<dbReference type="RefSeq" id="WP_004155638.1">
    <property type="nucleotide sequence ID" value="NZ_AAWS01000009.1"/>
</dbReference>
<accession>A1ZIF1</accession>
<proteinExistence type="predicted"/>
<evidence type="ECO:0000313" key="2">
    <source>
        <dbReference type="Proteomes" id="UP000004095"/>
    </source>
</evidence>
<name>A1ZIF1_MICM2</name>
<keyword evidence="2" id="KW-1185">Reference proteome</keyword>
<dbReference type="EMBL" id="AAWS01000009">
    <property type="protein sequence ID" value="EAY29819.1"/>
    <property type="molecule type" value="Genomic_DNA"/>
</dbReference>
<dbReference type="AlphaFoldDB" id="A1ZIF1"/>
<organism evidence="1 2">
    <name type="scientific">Microscilla marina ATCC 23134</name>
    <dbReference type="NCBI Taxonomy" id="313606"/>
    <lineage>
        <taxon>Bacteria</taxon>
        <taxon>Pseudomonadati</taxon>
        <taxon>Bacteroidota</taxon>
        <taxon>Cytophagia</taxon>
        <taxon>Cytophagales</taxon>
        <taxon>Microscillaceae</taxon>
        <taxon>Microscilla</taxon>
    </lineage>
</organism>
<gene>
    <name evidence="1" type="ORF">M23134_05692</name>
</gene>
<sequence>MREYPLLYGYSNAVELPAQRDTPPYRKLYQEAFTRAFAYPE</sequence>
<comment type="caution">
    <text evidence="1">The sequence shown here is derived from an EMBL/GenBank/DDBJ whole genome shotgun (WGS) entry which is preliminary data.</text>
</comment>
<dbReference type="Proteomes" id="UP000004095">
    <property type="component" value="Unassembled WGS sequence"/>
</dbReference>
<reference evidence="1 2" key="1">
    <citation type="submission" date="2007-01" db="EMBL/GenBank/DDBJ databases">
        <authorList>
            <person name="Haygood M."/>
            <person name="Podell S."/>
            <person name="Anderson C."/>
            <person name="Hopkinson B."/>
            <person name="Roe K."/>
            <person name="Barbeau K."/>
            <person name="Gaasterland T."/>
            <person name="Ferriera S."/>
            <person name="Johnson J."/>
            <person name="Kravitz S."/>
            <person name="Beeson K."/>
            <person name="Sutton G."/>
            <person name="Rogers Y.-H."/>
            <person name="Friedman R."/>
            <person name="Frazier M."/>
            <person name="Venter J.C."/>
        </authorList>
    </citation>
    <scope>NUCLEOTIDE SEQUENCE [LARGE SCALE GENOMIC DNA]</scope>
    <source>
        <strain evidence="1 2">ATCC 23134</strain>
    </source>
</reference>
<protein>
    <submittedName>
        <fullName evidence="1">Uncharacterized protein</fullName>
    </submittedName>
</protein>
<evidence type="ECO:0000313" key="1">
    <source>
        <dbReference type="EMBL" id="EAY29819.1"/>
    </source>
</evidence>